<evidence type="ECO:0000313" key="4">
    <source>
        <dbReference type="Proteomes" id="UP000236735"/>
    </source>
</evidence>
<dbReference type="SUPFAM" id="SSF46955">
    <property type="entry name" value="Putative DNA-binding domain"/>
    <property type="match status" value="1"/>
</dbReference>
<protein>
    <submittedName>
        <fullName evidence="3">DNA binding domain-containing protein, excisionase family</fullName>
    </submittedName>
</protein>
<proteinExistence type="predicted"/>
<dbReference type="InterPro" id="IPR010093">
    <property type="entry name" value="SinI_DNA-bd"/>
</dbReference>
<evidence type="ECO:0000256" key="1">
    <source>
        <dbReference type="SAM" id="MobiDB-lite"/>
    </source>
</evidence>
<evidence type="ECO:0000313" key="3">
    <source>
        <dbReference type="EMBL" id="SEF93447.1"/>
    </source>
</evidence>
<accession>A0A1H5W3R6</accession>
<dbReference type="EMBL" id="FNUV01000005">
    <property type="protein sequence ID" value="SEF93447.1"/>
    <property type="molecule type" value="Genomic_DNA"/>
</dbReference>
<feature type="region of interest" description="Disordered" evidence="1">
    <location>
        <begin position="117"/>
        <end position="141"/>
    </location>
</feature>
<name>A0A1H5W3R6_XYLRU</name>
<dbReference type="Pfam" id="PF12728">
    <property type="entry name" value="HTH_17"/>
    <property type="match status" value="1"/>
</dbReference>
<evidence type="ECO:0000259" key="2">
    <source>
        <dbReference type="Pfam" id="PF12728"/>
    </source>
</evidence>
<sequence>MNQSVPLHSNYKLFEIMQETLTFNDLPKVVSQVLSKVERLERVLDIIKDEVCKKSSPSAEHTPMTIDEACDFLKMKKSTMYYHIERDNIPATKRGKNYILFKDELVGWLESGRKSPVALSPEEMNAQKLSSIKRKPRRFGN</sequence>
<gene>
    <name evidence="3" type="ORF">SAMN05216354_2187</name>
</gene>
<dbReference type="NCBIfam" id="TIGR01764">
    <property type="entry name" value="excise"/>
    <property type="match status" value="1"/>
</dbReference>
<feature type="domain" description="Helix-turn-helix" evidence="2">
    <location>
        <begin position="64"/>
        <end position="112"/>
    </location>
</feature>
<dbReference type="InterPro" id="IPR041657">
    <property type="entry name" value="HTH_17"/>
</dbReference>
<dbReference type="Proteomes" id="UP000236735">
    <property type="component" value="Unassembled WGS sequence"/>
</dbReference>
<organism evidence="3 4">
    <name type="scientific">Xylanibacter ruminicola</name>
    <name type="common">Prevotella ruminicola</name>
    <dbReference type="NCBI Taxonomy" id="839"/>
    <lineage>
        <taxon>Bacteria</taxon>
        <taxon>Pseudomonadati</taxon>
        <taxon>Bacteroidota</taxon>
        <taxon>Bacteroidia</taxon>
        <taxon>Bacteroidales</taxon>
        <taxon>Prevotellaceae</taxon>
        <taxon>Xylanibacter</taxon>
    </lineage>
</organism>
<dbReference type="GO" id="GO:0003677">
    <property type="term" value="F:DNA binding"/>
    <property type="evidence" value="ECO:0007669"/>
    <property type="project" value="InterPro"/>
</dbReference>
<dbReference type="AlphaFoldDB" id="A0A1H5W3R6"/>
<feature type="compositionally biased region" description="Basic residues" evidence="1">
    <location>
        <begin position="131"/>
        <end position="141"/>
    </location>
</feature>
<dbReference type="InterPro" id="IPR009061">
    <property type="entry name" value="DNA-bd_dom_put_sf"/>
</dbReference>
<reference evidence="3 4" key="1">
    <citation type="submission" date="2016-10" db="EMBL/GenBank/DDBJ databases">
        <authorList>
            <person name="de Groot N.N."/>
        </authorList>
    </citation>
    <scope>NUCLEOTIDE SEQUENCE [LARGE SCALE GENOMIC DNA]</scope>
    <source>
        <strain evidence="3 4">AR32</strain>
    </source>
</reference>